<reference evidence="1" key="1">
    <citation type="submission" date="2023-04" db="EMBL/GenBank/DDBJ databases">
        <title>Candida boidinii NBRC 1967.</title>
        <authorList>
            <person name="Ichikawa N."/>
            <person name="Sato H."/>
            <person name="Tonouchi N."/>
        </authorList>
    </citation>
    <scope>NUCLEOTIDE SEQUENCE</scope>
    <source>
        <strain evidence="1">NBRC 1967</strain>
    </source>
</reference>
<proteinExistence type="predicted"/>
<evidence type="ECO:0000313" key="2">
    <source>
        <dbReference type="Proteomes" id="UP001165101"/>
    </source>
</evidence>
<protein>
    <submittedName>
        <fullName evidence="1">Unnamed protein product</fullName>
    </submittedName>
</protein>
<evidence type="ECO:0000313" key="1">
    <source>
        <dbReference type="EMBL" id="GME96249.1"/>
    </source>
</evidence>
<keyword evidence="2" id="KW-1185">Reference proteome</keyword>
<name>A0ACB5TVP1_CANBO</name>
<comment type="caution">
    <text evidence="1">The sequence shown here is derived from an EMBL/GenBank/DDBJ whole genome shotgun (WGS) entry which is preliminary data.</text>
</comment>
<gene>
    <name evidence="1" type="ORF">Cboi01_000420600</name>
</gene>
<dbReference type="Proteomes" id="UP001165101">
    <property type="component" value="Unassembled WGS sequence"/>
</dbReference>
<dbReference type="EMBL" id="BSXV01002615">
    <property type="protein sequence ID" value="GME96249.1"/>
    <property type="molecule type" value="Genomic_DNA"/>
</dbReference>
<organism evidence="1 2">
    <name type="scientific">Candida boidinii</name>
    <name type="common">Yeast</name>
    <dbReference type="NCBI Taxonomy" id="5477"/>
    <lineage>
        <taxon>Eukaryota</taxon>
        <taxon>Fungi</taxon>
        <taxon>Dikarya</taxon>
        <taxon>Ascomycota</taxon>
        <taxon>Saccharomycotina</taxon>
        <taxon>Pichiomycetes</taxon>
        <taxon>Pichiales</taxon>
        <taxon>Pichiaceae</taxon>
        <taxon>Ogataea</taxon>
        <taxon>Ogataea/Candida clade</taxon>
    </lineage>
</organism>
<accession>A0ACB5TVP1</accession>
<sequence>MPSVNYPEEFAGFAVVDTKEWSKQKYTTYKPKEFGDYDLDIEIECCGICGSDLLTAQGGEGWGEIKLPQVVGHEIIGKVIKKGPKVTLHEIGDRVGLGAQCYACLECKRCKEKNIQYCPHGVTTYDGKYADGYVSQGGYASHVRAHEYMFFPIPKEIKSSDAGPLMCGGLTVFSPLKRNIPKDLPNGEKPKVAILGLGGLGHMAVMYAKALGADVYVFTRSENKKDQALELGAKEFIATGKNDDWHEEYFDSFDLVLNCAIGLAGLNLDAFLSILKVQDQWLKKFH</sequence>